<dbReference type="InterPro" id="IPR029063">
    <property type="entry name" value="SAM-dependent_MTases_sf"/>
</dbReference>
<dbReference type="PANTHER" id="PTHR33841">
    <property type="entry name" value="DNA METHYLTRANSFERASE YEEA-RELATED"/>
    <property type="match status" value="1"/>
</dbReference>
<dbReference type="PROSITE" id="PS00092">
    <property type="entry name" value="N6_MTASE"/>
    <property type="match status" value="1"/>
</dbReference>
<dbReference type="EC" id="2.1.1.72" evidence="1"/>
<reference evidence="10" key="1">
    <citation type="journal article" date="2015" name="Nature">
        <title>Complex archaea that bridge the gap between prokaryotes and eukaryotes.</title>
        <authorList>
            <person name="Spang A."/>
            <person name="Saw J.H."/>
            <person name="Jorgensen S.L."/>
            <person name="Zaremba-Niedzwiedzka K."/>
            <person name="Martijn J."/>
            <person name="Lind A.E."/>
            <person name="van Eijk R."/>
            <person name="Schleper C."/>
            <person name="Guy L."/>
            <person name="Ettema T.J."/>
        </authorList>
    </citation>
    <scope>NUCLEOTIDE SEQUENCE</scope>
</reference>
<keyword evidence="5" id="KW-0680">Restriction system</keyword>
<dbReference type="SUPFAM" id="SSF53335">
    <property type="entry name" value="S-adenosyl-L-methionine-dependent methyltransferases"/>
    <property type="match status" value="1"/>
</dbReference>
<keyword evidence="3" id="KW-0808">Transferase</keyword>
<evidence type="ECO:0000256" key="6">
    <source>
        <dbReference type="ARBA" id="ARBA00023125"/>
    </source>
</evidence>
<evidence type="ECO:0000313" key="10">
    <source>
        <dbReference type="EMBL" id="KKN15720.1"/>
    </source>
</evidence>
<dbReference type="GO" id="GO:0009307">
    <property type="term" value="P:DNA restriction-modification system"/>
    <property type="evidence" value="ECO:0007669"/>
    <property type="project" value="UniProtKB-KW"/>
</dbReference>
<keyword evidence="4" id="KW-0949">S-adenosyl-L-methionine</keyword>
<dbReference type="Gene3D" id="3.40.50.150">
    <property type="entry name" value="Vaccinia Virus protein VP39"/>
    <property type="match status" value="1"/>
</dbReference>
<dbReference type="GO" id="GO:0003677">
    <property type="term" value="F:DNA binding"/>
    <property type="evidence" value="ECO:0007669"/>
    <property type="project" value="UniProtKB-KW"/>
</dbReference>
<protein>
    <recommendedName>
        <fullName evidence="1">site-specific DNA-methyltransferase (adenine-specific)</fullName>
        <ecNumber evidence="1">2.1.1.72</ecNumber>
    </recommendedName>
</protein>
<dbReference type="GO" id="GO:0009007">
    <property type="term" value="F:site-specific DNA-methyltransferase (adenine-specific) activity"/>
    <property type="evidence" value="ECO:0007669"/>
    <property type="project" value="UniProtKB-EC"/>
</dbReference>
<dbReference type="InterPro" id="IPR025931">
    <property type="entry name" value="TaqI_C"/>
</dbReference>
<dbReference type="Pfam" id="PF07669">
    <property type="entry name" value="Eco57I"/>
    <property type="match status" value="1"/>
</dbReference>
<evidence type="ECO:0000256" key="3">
    <source>
        <dbReference type="ARBA" id="ARBA00022679"/>
    </source>
</evidence>
<gene>
    <name evidence="10" type="ORF">LCGC14_0983100</name>
</gene>
<dbReference type="AlphaFoldDB" id="A0A0F9N7Z8"/>
<evidence type="ECO:0000256" key="2">
    <source>
        <dbReference type="ARBA" id="ARBA00022603"/>
    </source>
</evidence>
<proteinExistence type="predicted"/>
<dbReference type="InterPro" id="IPR011639">
    <property type="entry name" value="MethylTrfase_TaqI-like_dom"/>
</dbReference>
<dbReference type="Pfam" id="PF12950">
    <property type="entry name" value="TaqI_C"/>
    <property type="match status" value="1"/>
</dbReference>
<name>A0A0F9N7Z8_9ZZZZ</name>
<feature type="domain" description="Type II methyltransferase M.TaqI-like" evidence="8">
    <location>
        <begin position="483"/>
        <end position="728"/>
    </location>
</feature>
<keyword evidence="2" id="KW-0489">Methyltransferase</keyword>
<dbReference type="GO" id="GO:0032259">
    <property type="term" value="P:methylation"/>
    <property type="evidence" value="ECO:0007669"/>
    <property type="project" value="UniProtKB-KW"/>
</dbReference>
<comment type="catalytic activity">
    <reaction evidence="7">
        <text>a 2'-deoxyadenosine in DNA + S-adenosyl-L-methionine = an N(6)-methyl-2'-deoxyadenosine in DNA + S-adenosyl-L-homocysteine + H(+)</text>
        <dbReference type="Rhea" id="RHEA:15197"/>
        <dbReference type="Rhea" id="RHEA-COMP:12418"/>
        <dbReference type="Rhea" id="RHEA-COMP:12419"/>
        <dbReference type="ChEBI" id="CHEBI:15378"/>
        <dbReference type="ChEBI" id="CHEBI:57856"/>
        <dbReference type="ChEBI" id="CHEBI:59789"/>
        <dbReference type="ChEBI" id="CHEBI:90615"/>
        <dbReference type="ChEBI" id="CHEBI:90616"/>
        <dbReference type="EC" id="2.1.1.72"/>
    </reaction>
</comment>
<dbReference type="InterPro" id="IPR002052">
    <property type="entry name" value="DNA_methylase_N6_adenine_CS"/>
</dbReference>
<evidence type="ECO:0000256" key="1">
    <source>
        <dbReference type="ARBA" id="ARBA00011900"/>
    </source>
</evidence>
<dbReference type="PANTHER" id="PTHR33841:SF1">
    <property type="entry name" value="DNA METHYLTRANSFERASE A"/>
    <property type="match status" value="1"/>
</dbReference>
<organism evidence="10">
    <name type="scientific">marine sediment metagenome</name>
    <dbReference type="NCBI Taxonomy" id="412755"/>
    <lineage>
        <taxon>unclassified sequences</taxon>
        <taxon>metagenomes</taxon>
        <taxon>ecological metagenomes</taxon>
    </lineage>
</organism>
<dbReference type="InterPro" id="IPR050953">
    <property type="entry name" value="N4_N6_ade-DNA_methylase"/>
</dbReference>
<dbReference type="EMBL" id="LAZR01003685">
    <property type="protein sequence ID" value="KKN15720.1"/>
    <property type="molecule type" value="Genomic_DNA"/>
</dbReference>
<keyword evidence="6" id="KW-0238">DNA-binding</keyword>
<evidence type="ECO:0000259" key="9">
    <source>
        <dbReference type="Pfam" id="PF12950"/>
    </source>
</evidence>
<evidence type="ECO:0000259" key="8">
    <source>
        <dbReference type="Pfam" id="PF07669"/>
    </source>
</evidence>
<evidence type="ECO:0000256" key="5">
    <source>
        <dbReference type="ARBA" id="ARBA00022747"/>
    </source>
</evidence>
<comment type="caution">
    <text evidence="10">The sequence shown here is derived from an EMBL/GenBank/DDBJ whole genome shotgun (WGS) entry which is preliminary data.</text>
</comment>
<sequence>MSVAEDIQNAIGNVTDQESFIQRLLIDTLHWELDPDALDIEDTAYEYTADELNSPLLDEKCNGRALQLTFQTEIPWGVFLIEFAHDEPFVQARGLTMLLRQLLNALVPKQRRDSSLPAWDREDLLFICTHDYRHFRFAYFQAPAGKEKTAPLKLFGWNEGDTAVRTLCERNLPHLEWGNRENWAEAFNIEKVTKDFYRDYAVVFRRMEDAIEEHNDISGDDLRMFTQMLFNRLMFLRFIERKGWLKFGDSPDYLANLYAAGGIDGQSLFASRLVPLFFEGLAHEDHNVCPEVIGMVPFLNGGLFEKDTGERELDDRVADIPDQAFESVLGRRGLFYRYNFTISESTPLNIEVAVDPEMLGRVFEELVTGRHETGSYYTPRPVVAFMCREALKGHLQDRTSASEEAIESLVDQHEVAQDLAEGQAQEILYHLDTLKACDPACGSGAYLLGLMQELIAIRRALQSEKLKADPEFLYELKLHIISQNLYGVDIDRFATNIAMLRLWLSLSVESDKPQALPNLDFKIETGDSLLGECEGLIGRSGMYTNEINASTLELARLISDHVRTYDHAEKGTLKKAIEDKKAHLKGLLGVTDRDDGWIIWPAEFSEVFAPRVDRPDSGATVRGFAVVETVAPGGFDIVLANPPYVRQELIKDIKPHLKDRFPEVYAGTADLYVYFYARAVQMLREGGVLSFIAPNKFFRAGYGRKLRTYLVDRTELLDLLDFGDYPIFQSITYPSIIVAQRRAEVRDDWRVPSLNWPHDRALADITDVCHSCAQGLLQNELSTDAWRIIDKRIADLLGTLRAAGESLGKFLNGRFYRGIVTGCNEAFEVDEATREHLIQEDPSCAEFIRPWVRGKNIRRWSVEFDHRYVIYAPWDMDIDTFPSLKSHLLKFKPKLERRPECQAGRFNWWCLSRYGSEYAFEYDNPKIFYKVISTYQELGYTEHPAISNDKAWFIPSPPDGLLGLLNSKVVWFFLDQLVPKLQGGAFELRSPYMRQIPVPALSDDLVDRTNRIIELASANESNKQEQWQLEQEIDEIVVGLYGLTSEEEVIIDEAVDAAGNRFPRRFRESEAYKDYVAEMFGDG</sequence>
<accession>A0A0F9N7Z8</accession>
<evidence type="ECO:0000256" key="4">
    <source>
        <dbReference type="ARBA" id="ARBA00022691"/>
    </source>
</evidence>
<dbReference type="PRINTS" id="PR00507">
    <property type="entry name" value="N12N6MTFRASE"/>
</dbReference>
<feature type="domain" description="TaqI-like C-terminal specificity" evidence="9">
    <location>
        <begin position="850"/>
        <end position="998"/>
    </location>
</feature>
<evidence type="ECO:0000256" key="7">
    <source>
        <dbReference type="ARBA" id="ARBA00047942"/>
    </source>
</evidence>